<evidence type="ECO:0000256" key="2">
    <source>
        <dbReference type="ARBA" id="ARBA00022448"/>
    </source>
</evidence>
<evidence type="ECO:0000256" key="6">
    <source>
        <dbReference type="ARBA" id="ARBA00022692"/>
    </source>
</evidence>
<evidence type="ECO:0000313" key="12">
    <source>
        <dbReference type="EMBL" id="MXS25785.1"/>
    </source>
</evidence>
<evidence type="ECO:0000256" key="8">
    <source>
        <dbReference type="ARBA" id="ARBA00023136"/>
    </source>
</evidence>
<feature type="transmembrane region" description="Helical" evidence="10">
    <location>
        <begin position="246"/>
        <end position="264"/>
    </location>
</feature>
<sequence length="453" mass="49367">MNHVFTFLEQRLMPPLNKVANLRFIRAIMQAGVITVPFTIVGSIFLIINNLPQIIPPLASFFEQTILKFSPLYNVATTMSIGSIALFYCLATAYYLTDIYRKEEKLQLSSFVGAILGLFAFLMTIIQVDISDSGAQLLQTTGETAIIYNGVALGSWVTRFSGVGIFIGILTAVLATQVYRFCVKKKITIQMPAGVPDGVSKAFASLIPAIIIAFLMILINGCLAVFHTDLHGLLSKPFEFVKDLTGSWLGIIVIMLLIHLLWAVGVHGTAVIKNSFINPILLVALTENIDGATNIFAGDFVNMYIFIGGAGSTLGLVLLMLFRAKSQQLKVLGKAAILPGLFNINEPVIFGAPIVYNPYLIIPFIVTPLINVTIAYFATSFGFVAKVITGIPWISPVGIGAFLGTGGDFRGILIAILNLLISVVCYYPFFRMYDSKLFAEQQANEAEATLHDQ</sequence>
<dbReference type="PANTHER" id="PTHR33989:SF8">
    <property type="entry name" value="PERMEASE IIC COMPONENT"/>
    <property type="match status" value="1"/>
</dbReference>
<dbReference type="InterPro" id="IPR004501">
    <property type="entry name" value="PTS_EIIC_3"/>
</dbReference>
<dbReference type="Proteomes" id="UP000439965">
    <property type="component" value="Unassembled WGS sequence"/>
</dbReference>
<keyword evidence="3 9" id="KW-1003">Cell membrane</keyword>
<feature type="transmembrane region" description="Helical" evidence="10">
    <location>
        <begin position="72"/>
        <end position="96"/>
    </location>
</feature>
<feature type="transmembrane region" description="Helical" evidence="10">
    <location>
        <begin position="31"/>
        <end position="52"/>
    </location>
</feature>
<dbReference type="GO" id="GO:0008982">
    <property type="term" value="F:protein-N(PI)-phosphohistidine-sugar phosphotransferase activity"/>
    <property type="evidence" value="ECO:0007669"/>
    <property type="project" value="UniProtKB-UniRule"/>
</dbReference>
<keyword evidence="8 9" id="KW-0472">Membrane</keyword>
<feature type="transmembrane region" description="Helical" evidence="10">
    <location>
        <begin position="303"/>
        <end position="323"/>
    </location>
</feature>
<dbReference type="NCBIfam" id="NF007157">
    <property type="entry name" value="PRK09592.1"/>
    <property type="match status" value="1"/>
</dbReference>
<gene>
    <name evidence="12" type="primary">celB</name>
    <name evidence="13" type="ORF">EGM181_02275</name>
    <name evidence="12" type="ORF">GTI89_06920</name>
</gene>
<dbReference type="GO" id="GO:1901264">
    <property type="term" value="P:carbohydrate derivative transport"/>
    <property type="evidence" value="ECO:0007669"/>
    <property type="project" value="TreeGrafter"/>
</dbReference>
<dbReference type="PROSITE" id="PS51105">
    <property type="entry name" value="PTS_EIIC_TYPE_3"/>
    <property type="match status" value="1"/>
</dbReference>
<feature type="transmembrane region" description="Helical" evidence="10">
    <location>
        <begin position="160"/>
        <end position="182"/>
    </location>
</feature>
<feature type="transmembrane region" description="Helical" evidence="10">
    <location>
        <begin position="108"/>
        <end position="128"/>
    </location>
</feature>
<name>A0A366U3V3_ENTGA</name>
<dbReference type="PIRSF" id="PIRSF006351">
    <property type="entry name" value="PTS_EIIC-Cellobiose"/>
    <property type="match status" value="1"/>
</dbReference>
<reference evidence="12 14" key="1">
    <citation type="submission" date="2019-04" db="EMBL/GenBank/DDBJ databases">
        <title>Step-wise assembly of the neonatal virome modulated by breast feeding.</title>
        <authorList>
            <person name="Liang G."/>
            <person name="Bushman F."/>
        </authorList>
    </citation>
    <scope>NUCLEOTIDE SEQUENCE [LARGE SCALE GENOMIC DNA]</scope>
    <source>
        <strain evidence="12 14">E3404</strain>
    </source>
</reference>
<dbReference type="EMBL" id="CP050485">
    <property type="protein sequence ID" value="QOG26171.1"/>
    <property type="molecule type" value="Genomic_DNA"/>
</dbReference>
<evidence type="ECO:0000313" key="13">
    <source>
        <dbReference type="EMBL" id="QOG26171.1"/>
    </source>
</evidence>
<dbReference type="InterPro" id="IPR004796">
    <property type="entry name" value="PTS_IIC_cello"/>
</dbReference>
<dbReference type="Pfam" id="PF02378">
    <property type="entry name" value="PTS_EIIC"/>
    <property type="match status" value="1"/>
</dbReference>
<keyword evidence="2 9" id="KW-0813">Transport</keyword>
<dbReference type="Proteomes" id="UP000516696">
    <property type="component" value="Chromosome"/>
</dbReference>
<dbReference type="InterPro" id="IPR051088">
    <property type="entry name" value="PTS_Sugar-EIIC/EIIB"/>
</dbReference>
<keyword evidence="4 9" id="KW-0762">Sugar transport</keyword>
<feature type="domain" description="PTS EIIC type-3" evidence="11">
    <location>
        <begin position="8"/>
        <end position="429"/>
    </location>
</feature>
<reference evidence="13 15" key="2">
    <citation type="submission" date="2020-03" db="EMBL/GenBank/DDBJ databases">
        <title>Characterization of ganglioside-mimicking enterococci.</title>
        <authorList>
            <person name="Patry R.T."/>
            <person name="Nothaft H."/>
            <person name="Bridger R."/>
            <person name="Shajahan A."/>
            <person name="Huynh S."/>
            <person name="Sanchez S."/>
            <person name="Azadi P."/>
            <person name="Cooper K."/>
            <person name="Miller W.G."/>
            <person name="Parker C.T."/>
            <person name="Wells L."/>
            <person name="Szymanski C.M."/>
        </authorList>
    </citation>
    <scope>NUCLEOTIDE SEQUENCE [LARGE SCALE GENOMIC DNA]</scope>
    <source>
        <strain evidence="13 15">EGM181</strain>
    </source>
</reference>
<evidence type="ECO:0000256" key="1">
    <source>
        <dbReference type="ARBA" id="ARBA00004651"/>
    </source>
</evidence>
<evidence type="ECO:0000256" key="7">
    <source>
        <dbReference type="ARBA" id="ARBA00022989"/>
    </source>
</evidence>
<dbReference type="InterPro" id="IPR003352">
    <property type="entry name" value="PTS_EIIC"/>
</dbReference>
<evidence type="ECO:0000313" key="15">
    <source>
        <dbReference type="Proteomes" id="UP000516696"/>
    </source>
</evidence>
<comment type="subcellular location">
    <subcellularLocation>
        <location evidence="1">Cell membrane</location>
        <topology evidence="1">Multi-pass membrane protein</topology>
    </subcellularLocation>
</comment>
<dbReference type="PANTHER" id="PTHR33989">
    <property type="match status" value="1"/>
</dbReference>
<dbReference type="NCBIfam" id="TIGR00410">
    <property type="entry name" value="lacE"/>
    <property type="match status" value="1"/>
</dbReference>
<evidence type="ECO:0000256" key="3">
    <source>
        <dbReference type="ARBA" id="ARBA00022475"/>
    </source>
</evidence>
<comment type="function">
    <text evidence="9">The phosphoenolpyruvate-dependent sugar phosphotransferase system (PTS), a major carbohydrate active -transport system, catalyzes the phosphorylation of incoming sugar substrates concomitant with their translocation across the cell membrane.</text>
</comment>
<evidence type="ECO:0000256" key="9">
    <source>
        <dbReference type="PIRNR" id="PIRNR006351"/>
    </source>
</evidence>
<dbReference type="RefSeq" id="WP_003128635.1">
    <property type="nucleotide sequence ID" value="NZ_BTSN01000010.1"/>
</dbReference>
<keyword evidence="7 10" id="KW-1133">Transmembrane helix</keyword>
<feature type="transmembrane region" description="Helical" evidence="10">
    <location>
        <begin position="383"/>
        <end position="403"/>
    </location>
</feature>
<evidence type="ECO:0000259" key="11">
    <source>
        <dbReference type="PROSITE" id="PS51105"/>
    </source>
</evidence>
<accession>A0A366U3V3</accession>
<evidence type="ECO:0000256" key="5">
    <source>
        <dbReference type="ARBA" id="ARBA00022683"/>
    </source>
</evidence>
<dbReference type="EMBL" id="WVTI01000004">
    <property type="protein sequence ID" value="MXS25785.1"/>
    <property type="molecule type" value="Genomic_DNA"/>
</dbReference>
<feature type="transmembrane region" description="Helical" evidence="10">
    <location>
        <begin position="203"/>
        <end position="226"/>
    </location>
</feature>
<proteinExistence type="predicted"/>
<evidence type="ECO:0000256" key="4">
    <source>
        <dbReference type="ARBA" id="ARBA00022597"/>
    </source>
</evidence>
<dbReference type="AlphaFoldDB" id="A0A366U3V3"/>
<feature type="transmembrane region" description="Helical" evidence="10">
    <location>
        <begin position="409"/>
        <end position="429"/>
    </location>
</feature>
<evidence type="ECO:0000313" key="14">
    <source>
        <dbReference type="Proteomes" id="UP000439965"/>
    </source>
</evidence>
<protein>
    <recommendedName>
        <fullName evidence="9">Permease IIC component</fullName>
    </recommendedName>
</protein>
<dbReference type="GO" id="GO:0009401">
    <property type="term" value="P:phosphoenolpyruvate-dependent sugar phosphotransferase system"/>
    <property type="evidence" value="ECO:0007669"/>
    <property type="project" value="UniProtKB-KW"/>
</dbReference>
<keyword evidence="5" id="KW-0598">Phosphotransferase system</keyword>
<evidence type="ECO:0000256" key="10">
    <source>
        <dbReference type="SAM" id="Phobius"/>
    </source>
</evidence>
<keyword evidence="6 10" id="KW-0812">Transmembrane</keyword>
<organism evidence="12 14">
    <name type="scientific">Enterococcus gallinarum</name>
    <dbReference type="NCBI Taxonomy" id="1353"/>
    <lineage>
        <taxon>Bacteria</taxon>
        <taxon>Bacillati</taxon>
        <taxon>Bacillota</taxon>
        <taxon>Bacilli</taxon>
        <taxon>Lactobacillales</taxon>
        <taxon>Enterococcaceae</taxon>
        <taxon>Enterococcus</taxon>
    </lineage>
</organism>
<dbReference type="GO" id="GO:0005886">
    <property type="term" value="C:plasma membrane"/>
    <property type="evidence" value="ECO:0007669"/>
    <property type="project" value="UniProtKB-SubCell"/>
</dbReference>